<protein>
    <recommendedName>
        <fullName evidence="3">EF-hand domain-containing protein</fullName>
    </recommendedName>
</protein>
<dbReference type="Pfam" id="PF13202">
    <property type="entry name" value="EF-hand_5"/>
    <property type="match status" value="1"/>
</dbReference>
<feature type="domain" description="EF-hand" evidence="3">
    <location>
        <begin position="56"/>
        <end position="82"/>
    </location>
</feature>
<comment type="caution">
    <text evidence="4">The sequence shown here is derived from an EMBL/GenBank/DDBJ whole genome shotgun (WGS) entry which is preliminary data.</text>
</comment>
<dbReference type="InterPro" id="IPR002048">
    <property type="entry name" value="EF_hand_dom"/>
</dbReference>
<feature type="domain" description="EF-hand" evidence="3">
    <location>
        <begin position="152"/>
        <end position="178"/>
    </location>
</feature>
<dbReference type="PROSITE" id="PS50222">
    <property type="entry name" value="EF_HAND_2"/>
    <property type="match status" value="3"/>
</dbReference>
<dbReference type="EMBL" id="BMIV01000012">
    <property type="protein sequence ID" value="GGF75180.1"/>
    <property type="molecule type" value="Genomic_DNA"/>
</dbReference>
<evidence type="ECO:0000259" key="3">
    <source>
        <dbReference type="PROSITE" id="PS50222"/>
    </source>
</evidence>
<dbReference type="PROSITE" id="PS00018">
    <property type="entry name" value="EF_HAND_1"/>
    <property type="match status" value="2"/>
</dbReference>
<sequence length="230" mass="25128">MLNYKKLPGAGLLALFLCTAPALAQSVWEEEAWDADTDGLLSVEEFREGFRERVNFADWDDDGDGVLSEEEFGSGIYSRYDTDSTEAVEVTEYGAFERDFGDEGFWRFHGEQVVEAGEEAEVGAGEEVADTETVASNAVPEGEEPVEEGASFEAWDVDGDGVILGNEFQTGFQTWGTFTEFDTTADGGISEDELTQGIFDRYDADGTGFIEEPELADIGDDMGDGGFWDV</sequence>
<dbReference type="Proteomes" id="UP000640509">
    <property type="component" value="Unassembled WGS sequence"/>
</dbReference>
<keyword evidence="2" id="KW-0732">Signal</keyword>
<proteinExistence type="predicted"/>
<dbReference type="RefSeq" id="WP_188716024.1">
    <property type="nucleotide sequence ID" value="NZ_BMIV01000012.1"/>
</dbReference>
<accession>A0ABQ1VMB1</accession>
<evidence type="ECO:0000313" key="4">
    <source>
        <dbReference type="EMBL" id="GGF75180.1"/>
    </source>
</evidence>
<organism evidence="4 5">
    <name type="scientific">Paracoccus acridae</name>
    <dbReference type="NCBI Taxonomy" id="1795310"/>
    <lineage>
        <taxon>Bacteria</taxon>
        <taxon>Pseudomonadati</taxon>
        <taxon>Pseudomonadota</taxon>
        <taxon>Alphaproteobacteria</taxon>
        <taxon>Rhodobacterales</taxon>
        <taxon>Paracoccaceae</taxon>
        <taxon>Paracoccus</taxon>
    </lineage>
</organism>
<feature type="region of interest" description="Disordered" evidence="1">
    <location>
        <begin position="122"/>
        <end position="148"/>
    </location>
</feature>
<feature type="domain" description="EF-hand" evidence="3">
    <location>
        <begin position="190"/>
        <end position="225"/>
    </location>
</feature>
<evidence type="ECO:0000256" key="2">
    <source>
        <dbReference type="SAM" id="SignalP"/>
    </source>
</evidence>
<evidence type="ECO:0000256" key="1">
    <source>
        <dbReference type="SAM" id="MobiDB-lite"/>
    </source>
</evidence>
<evidence type="ECO:0000313" key="5">
    <source>
        <dbReference type="Proteomes" id="UP000640509"/>
    </source>
</evidence>
<dbReference type="InterPro" id="IPR018247">
    <property type="entry name" value="EF_Hand_1_Ca_BS"/>
</dbReference>
<keyword evidence="5" id="KW-1185">Reference proteome</keyword>
<name>A0ABQ1VMB1_9RHOB</name>
<gene>
    <name evidence="4" type="ORF">GCM10011402_29830</name>
</gene>
<feature type="signal peptide" evidence="2">
    <location>
        <begin position="1"/>
        <end position="24"/>
    </location>
</feature>
<dbReference type="InterPro" id="IPR011992">
    <property type="entry name" value="EF-hand-dom_pair"/>
</dbReference>
<dbReference type="SMART" id="SM00054">
    <property type="entry name" value="EFh"/>
    <property type="match status" value="3"/>
</dbReference>
<dbReference type="Gene3D" id="1.10.238.10">
    <property type="entry name" value="EF-hand"/>
    <property type="match status" value="2"/>
</dbReference>
<reference evidence="5" key="1">
    <citation type="journal article" date="2019" name="Int. J. Syst. Evol. Microbiol.">
        <title>The Global Catalogue of Microorganisms (GCM) 10K type strain sequencing project: providing services to taxonomists for standard genome sequencing and annotation.</title>
        <authorList>
            <consortium name="The Broad Institute Genomics Platform"/>
            <consortium name="The Broad Institute Genome Sequencing Center for Infectious Disease"/>
            <person name="Wu L."/>
            <person name="Ma J."/>
        </authorList>
    </citation>
    <scope>NUCLEOTIDE SEQUENCE [LARGE SCALE GENOMIC DNA]</scope>
    <source>
        <strain evidence="5">CGMCC 1.15419</strain>
    </source>
</reference>
<dbReference type="SUPFAM" id="SSF47473">
    <property type="entry name" value="EF-hand"/>
    <property type="match status" value="1"/>
</dbReference>
<feature type="chain" id="PRO_5047322121" description="EF-hand domain-containing protein" evidence="2">
    <location>
        <begin position="25"/>
        <end position="230"/>
    </location>
</feature>